<dbReference type="Pfam" id="PF13468">
    <property type="entry name" value="Glyoxalase_3"/>
    <property type="match status" value="1"/>
</dbReference>
<evidence type="ECO:0000259" key="1">
    <source>
        <dbReference type="PROSITE" id="PS51819"/>
    </source>
</evidence>
<dbReference type="OrthoDB" id="9812467at2"/>
<dbReference type="STRING" id="92947.BVG79_00052"/>
<dbReference type="InterPro" id="IPR029068">
    <property type="entry name" value="Glyas_Bleomycin-R_OHBP_Dase"/>
</dbReference>
<keyword evidence="3" id="KW-1185">Reference proteome</keyword>
<dbReference type="InterPro" id="IPR025870">
    <property type="entry name" value="Glyoxalase-like_dom"/>
</dbReference>
<evidence type="ECO:0000313" key="2">
    <source>
        <dbReference type="EMBL" id="ARO13412.1"/>
    </source>
</evidence>
<feature type="domain" description="VOC" evidence="1">
    <location>
        <begin position="4"/>
        <end position="141"/>
    </location>
</feature>
<proteinExistence type="predicted"/>
<sequence length="250" mass="25370">MTMNFDHIVLLVDDLDTAAQDFETLGFTVLERADTSHGATAFRFISFVDGSYILLTTFTSDAARAGHRLGPVMDDGEGLADYSFTVADAKAAGAALAAKGLPVRGPVAVSNVIATGEAWALDLLMTGRGADGDVALPFVVSDVTGRAARIPGPSVHANGTTGILSVAISTDTPQQVVDTLVALGGTADATNGLRVDMGDGAYVEVLSPAVIPGGRATGGMVNLVLKGIADGELNPALTHGAPILIRGAAQ</sequence>
<gene>
    <name evidence="2" type="ORF">BVG79_00052</name>
</gene>
<accession>A0A1W6NW05</accession>
<dbReference type="PROSITE" id="PS51819">
    <property type="entry name" value="VOC"/>
    <property type="match status" value="1"/>
</dbReference>
<evidence type="ECO:0000313" key="3">
    <source>
        <dbReference type="Proteomes" id="UP000242447"/>
    </source>
</evidence>
<organism evidence="2 3">
    <name type="scientific">Ketogulonicigenium robustum</name>
    <dbReference type="NCBI Taxonomy" id="92947"/>
    <lineage>
        <taxon>Bacteria</taxon>
        <taxon>Pseudomonadati</taxon>
        <taxon>Pseudomonadota</taxon>
        <taxon>Alphaproteobacteria</taxon>
        <taxon>Rhodobacterales</taxon>
        <taxon>Roseobacteraceae</taxon>
        <taxon>Ketogulonicigenium</taxon>
    </lineage>
</organism>
<keyword evidence="2" id="KW-0223">Dioxygenase</keyword>
<protein>
    <submittedName>
        <fullName evidence="2">Glyoxalase/bleomycin resistance protein/dioxygenase</fullName>
    </submittedName>
</protein>
<dbReference type="InterPro" id="IPR037523">
    <property type="entry name" value="VOC_core"/>
</dbReference>
<dbReference type="Gene3D" id="3.10.180.10">
    <property type="entry name" value="2,3-Dihydroxybiphenyl 1,2-Dioxygenase, domain 1"/>
    <property type="match status" value="1"/>
</dbReference>
<dbReference type="SUPFAM" id="SSF54593">
    <property type="entry name" value="Glyoxalase/Bleomycin resistance protein/Dihydroxybiphenyl dioxygenase"/>
    <property type="match status" value="1"/>
</dbReference>
<dbReference type="Proteomes" id="UP000242447">
    <property type="component" value="Chromosome"/>
</dbReference>
<keyword evidence="2" id="KW-0560">Oxidoreductase</keyword>
<reference evidence="2 3" key="1">
    <citation type="submission" date="2017-02" db="EMBL/GenBank/DDBJ databases">
        <title>Ketogulonicigenium robustum SPU B003 Genome sequencing and assembly.</title>
        <authorList>
            <person name="Li Y."/>
            <person name="Liu L."/>
            <person name="Wang C."/>
            <person name="Zhang M."/>
            <person name="Zhang T."/>
            <person name="Zhang Y."/>
        </authorList>
    </citation>
    <scope>NUCLEOTIDE SEQUENCE [LARGE SCALE GENOMIC DNA]</scope>
    <source>
        <strain evidence="2 3">SPU_B003</strain>
    </source>
</reference>
<dbReference type="KEGG" id="kro:BVG79_00052"/>
<dbReference type="EMBL" id="CP019937">
    <property type="protein sequence ID" value="ARO13412.1"/>
    <property type="molecule type" value="Genomic_DNA"/>
</dbReference>
<dbReference type="GO" id="GO:0051213">
    <property type="term" value="F:dioxygenase activity"/>
    <property type="evidence" value="ECO:0007669"/>
    <property type="project" value="UniProtKB-KW"/>
</dbReference>
<dbReference type="AlphaFoldDB" id="A0A1W6NW05"/>
<dbReference type="PANTHER" id="PTHR40265:SF1">
    <property type="entry name" value="GLYOXALASE-LIKE DOMAIN-CONTAINING PROTEIN"/>
    <property type="match status" value="1"/>
</dbReference>
<name>A0A1W6NW05_9RHOB</name>
<dbReference type="PANTHER" id="PTHR40265">
    <property type="entry name" value="BLL2707 PROTEIN"/>
    <property type="match status" value="1"/>
</dbReference>